<evidence type="ECO:0000313" key="13">
    <source>
        <dbReference type="Proteomes" id="UP000283732"/>
    </source>
</evidence>
<name>A0A3E4ZIK7_9BACT</name>
<dbReference type="SUPFAM" id="SSF82861">
    <property type="entry name" value="Mechanosensitive channel protein MscS (YggB), transmembrane region"/>
    <property type="match status" value="1"/>
</dbReference>
<protein>
    <submittedName>
        <fullName evidence="12">Mechanosensitive ion channel family protein</fullName>
    </submittedName>
</protein>
<dbReference type="STRING" id="46503.ERS852463_02959"/>
<proteinExistence type="inferred from homology"/>
<feature type="transmembrane region" description="Helical" evidence="7">
    <location>
        <begin position="95"/>
        <end position="126"/>
    </location>
</feature>
<evidence type="ECO:0000259" key="8">
    <source>
        <dbReference type="Pfam" id="PF00924"/>
    </source>
</evidence>
<dbReference type="PANTHER" id="PTHR30221:SF1">
    <property type="entry name" value="SMALL-CONDUCTANCE MECHANOSENSITIVE CHANNEL"/>
    <property type="match status" value="1"/>
</dbReference>
<dbReference type="InterPro" id="IPR006685">
    <property type="entry name" value="MscS_channel_2nd"/>
</dbReference>
<evidence type="ECO:0000259" key="9">
    <source>
        <dbReference type="Pfam" id="PF21082"/>
    </source>
</evidence>
<keyword evidence="4 7" id="KW-0812">Transmembrane</keyword>
<feature type="domain" description="Mechanosensitive ion channel MscS C-terminal" evidence="9">
    <location>
        <begin position="185"/>
        <end position="267"/>
    </location>
</feature>
<dbReference type="Gene3D" id="1.10.287.1260">
    <property type="match status" value="1"/>
</dbReference>
<dbReference type="InterPro" id="IPR023408">
    <property type="entry name" value="MscS_beta-dom_sf"/>
</dbReference>
<feature type="transmembrane region" description="Helical" evidence="7">
    <location>
        <begin position="25"/>
        <end position="47"/>
    </location>
</feature>
<evidence type="ECO:0000256" key="6">
    <source>
        <dbReference type="ARBA" id="ARBA00023136"/>
    </source>
</evidence>
<dbReference type="EMBL" id="QRKC01000008">
    <property type="protein sequence ID" value="RHH75298.1"/>
    <property type="molecule type" value="Genomic_DNA"/>
</dbReference>
<dbReference type="EMBL" id="QSII01000001">
    <property type="protein sequence ID" value="RHC90278.1"/>
    <property type="molecule type" value="Genomic_DNA"/>
</dbReference>
<dbReference type="Proteomes" id="UP000285173">
    <property type="component" value="Unassembled WGS sequence"/>
</dbReference>
<comment type="subcellular location">
    <subcellularLocation>
        <location evidence="1">Cell membrane</location>
        <topology evidence="1">Multi-pass membrane protein</topology>
    </subcellularLocation>
</comment>
<accession>A0A3E4ZIK7</accession>
<dbReference type="InterPro" id="IPR011014">
    <property type="entry name" value="MscS_channel_TM-2"/>
</dbReference>
<dbReference type="InterPro" id="IPR006686">
    <property type="entry name" value="MscS_channel_CS"/>
</dbReference>
<dbReference type="Pfam" id="PF00924">
    <property type="entry name" value="MS_channel_2nd"/>
    <property type="match status" value="1"/>
</dbReference>
<dbReference type="EMBL" id="QSEF01000005">
    <property type="protein sequence ID" value="RGZ50054.1"/>
    <property type="molecule type" value="Genomic_DNA"/>
</dbReference>
<dbReference type="GO" id="GO:0008381">
    <property type="term" value="F:mechanosensitive monoatomic ion channel activity"/>
    <property type="evidence" value="ECO:0007669"/>
    <property type="project" value="InterPro"/>
</dbReference>
<feature type="transmembrane region" description="Helical" evidence="7">
    <location>
        <begin position="67"/>
        <end position="89"/>
    </location>
</feature>
<sequence>MIVTAIDLSHGLEGILNSLMTQGAALGWTLIKAFLVFIVGRLLINLVNKLIKRVLLKRDIDPSVKTFVGSLVNVVLTILLIISVVGALGVQTTSFAALLASAGVAVGMALSGNLANFAGGLIILLFKPFKVGDYIEAQGTGGTVKEIQIFHTILATPDNKMVYIPNGSLSSGAVTNFSRQATRRVDWTFGVDYGEDYDKVKAVIETIIARDSRILTDPAPFIALHALADSSVNIVVRVWVESPNYWEVYFGINQAVYATFNEKGINFPFPQLTVHRADN</sequence>
<dbReference type="Proteomes" id="UP000286260">
    <property type="component" value="Unassembled WGS sequence"/>
</dbReference>
<evidence type="ECO:0000256" key="3">
    <source>
        <dbReference type="ARBA" id="ARBA00022475"/>
    </source>
</evidence>
<dbReference type="InterPro" id="IPR049278">
    <property type="entry name" value="MS_channel_C"/>
</dbReference>
<keyword evidence="5 7" id="KW-1133">Transmembrane helix</keyword>
<keyword evidence="3" id="KW-1003">Cell membrane</keyword>
<dbReference type="SUPFAM" id="SSF50182">
    <property type="entry name" value="Sm-like ribonucleoproteins"/>
    <property type="match status" value="1"/>
</dbReference>
<evidence type="ECO:0000256" key="5">
    <source>
        <dbReference type="ARBA" id="ARBA00022989"/>
    </source>
</evidence>
<dbReference type="PROSITE" id="PS01246">
    <property type="entry name" value="UPF0003"/>
    <property type="match status" value="1"/>
</dbReference>
<comment type="caution">
    <text evidence="12">The sequence shown here is derived from an EMBL/GenBank/DDBJ whole genome shotgun (WGS) entry which is preliminary data.</text>
</comment>
<dbReference type="InterPro" id="IPR045275">
    <property type="entry name" value="MscS_archaea/bacteria_type"/>
</dbReference>
<dbReference type="GO" id="GO:0005886">
    <property type="term" value="C:plasma membrane"/>
    <property type="evidence" value="ECO:0007669"/>
    <property type="project" value="UniProtKB-SubCell"/>
</dbReference>
<organism evidence="12 13">
    <name type="scientific">Parabacteroides merdae</name>
    <dbReference type="NCBI Taxonomy" id="46503"/>
    <lineage>
        <taxon>Bacteria</taxon>
        <taxon>Pseudomonadati</taxon>
        <taxon>Bacteroidota</taxon>
        <taxon>Bacteroidia</taxon>
        <taxon>Bacteroidales</taxon>
        <taxon>Tannerellaceae</taxon>
        <taxon>Parabacteroides</taxon>
    </lineage>
</organism>
<evidence type="ECO:0000256" key="1">
    <source>
        <dbReference type="ARBA" id="ARBA00004651"/>
    </source>
</evidence>
<dbReference type="SUPFAM" id="SSF82689">
    <property type="entry name" value="Mechanosensitive channel protein MscS (YggB), C-terminal domain"/>
    <property type="match status" value="1"/>
</dbReference>
<dbReference type="InterPro" id="IPR010920">
    <property type="entry name" value="LSM_dom_sf"/>
</dbReference>
<feature type="domain" description="Mechanosensitive ion channel MscS" evidence="8">
    <location>
        <begin position="114"/>
        <end position="179"/>
    </location>
</feature>
<evidence type="ECO:0000256" key="4">
    <source>
        <dbReference type="ARBA" id="ARBA00022692"/>
    </source>
</evidence>
<evidence type="ECO:0000313" key="15">
    <source>
        <dbReference type="Proteomes" id="UP000286260"/>
    </source>
</evidence>
<evidence type="ECO:0000256" key="2">
    <source>
        <dbReference type="ARBA" id="ARBA00008017"/>
    </source>
</evidence>
<dbReference type="AlphaFoldDB" id="A0A3E4ZIK7"/>
<evidence type="ECO:0000256" key="7">
    <source>
        <dbReference type="SAM" id="Phobius"/>
    </source>
</evidence>
<dbReference type="Gene3D" id="2.30.30.60">
    <property type="match status" value="1"/>
</dbReference>
<dbReference type="PANTHER" id="PTHR30221">
    <property type="entry name" value="SMALL-CONDUCTANCE MECHANOSENSITIVE CHANNEL"/>
    <property type="match status" value="1"/>
</dbReference>
<dbReference type="InterPro" id="IPR011066">
    <property type="entry name" value="MscS_channel_C_sf"/>
</dbReference>
<comment type="similarity">
    <text evidence="2">Belongs to the MscS (TC 1.A.23) family.</text>
</comment>
<dbReference type="InterPro" id="IPR008910">
    <property type="entry name" value="MSC_TM_helix"/>
</dbReference>
<dbReference type="Proteomes" id="UP000283732">
    <property type="component" value="Unassembled WGS sequence"/>
</dbReference>
<dbReference type="Pfam" id="PF05552">
    <property type="entry name" value="MS_channel_1st_1"/>
    <property type="match status" value="1"/>
</dbReference>
<evidence type="ECO:0000313" key="11">
    <source>
        <dbReference type="EMBL" id="RHC90278.1"/>
    </source>
</evidence>
<dbReference type="Pfam" id="PF21082">
    <property type="entry name" value="MS_channel_3rd"/>
    <property type="match status" value="1"/>
</dbReference>
<keyword evidence="6 7" id="KW-0472">Membrane</keyword>
<evidence type="ECO:0000313" key="14">
    <source>
        <dbReference type="Proteomes" id="UP000285173"/>
    </source>
</evidence>
<gene>
    <name evidence="12" type="ORF">DW191_15515</name>
    <name evidence="11" type="ORF">DW828_01740</name>
    <name evidence="10" type="ORF">DW986_04785</name>
</gene>
<evidence type="ECO:0000313" key="12">
    <source>
        <dbReference type="EMBL" id="RHH75298.1"/>
    </source>
</evidence>
<dbReference type="Gene3D" id="3.30.70.100">
    <property type="match status" value="1"/>
</dbReference>
<reference evidence="13 14" key="1">
    <citation type="submission" date="2018-08" db="EMBL/GenBank/DDBJ databases">
        <title>A genome reference for cultivated species of the human gut microbiota.</title>
        <authorList>
            <person name="Zou Y."/>
            <person name="Xue W."/>
            <person name="Luo G."/>
        </authorList>
    </citation>
    <scope>NUCLEOTIDE SEQUENCE [LARGE SCALE GENOMIC DNA]</scope>
    <source>
        <strain evidence="12 13">AM16-50</strain>
        <strain evidence="11 15">AM34-17</strain>
        <strain evidence="10 14">AM50-15</strain>
    </source>
</reference>
<evidence type="ECO:0000313" key="10">
    <source>
        <dbReference type="EMBL" id="RGZ50054.1"/>
    </source>
</evidence>